<keyword evidence="2" id="KW-1185">Reference proteome</keyword>
<dbReference type="RefSeq" id="WP_344058310.1">
    <property type="nucleotide sequence ID" value="NZ_BAAAOH010000001.1"/>
</dbReference>
<accession>A0ABP5DAG6</accession>
<evidence type="ECO:0000313" key="1">
    <source>
        <dbReference type="EMBL" id="GAA1975577.1"/>
    </source>
</evidence>
<organism evidence="1 2">
    <name type="scientific">Microbacterium pumilum</name>
    <dbReference type="NCBI Taxonomy" id="344165"/>
    <lineage>
        <taxon>Bacteria</taxon>
        <taxon>Bacillati</taxon>
        <taxon>Actinomycetota</taxon>
        <taxon>Actinomycetes</taxon>
        <taxon>Micrococcales</taxon>
        <taxon>Microbacteriaceae</taxon>
        <taxon>Microbacterium</taxon>
    </lineage>
</organism>
<evidence type="ECO:0008006" key="3">
    <source>
        <dbReference type="Google" id="ProtNLM"/>
    </source>
</evidence>
<sequence length="497" mass="53967">MSANLDSPPEAEDVEAEWARLMEVAESWGVDPEPRDSDIIWDDEPITPGVARYLAGVSHREQLLCEWEDAAAQIAKWQAVQARILADALDLALVDGSSRRDTDLAVRSMAAELACAVGMSDRTVQAHMNDAQVLRDLYAASLSKLRSGGMSRAHAQVIIDEGTRLMDGEVRADYERMMLELPAHLTTSRMRVIAKAIAEDLQPVSLTERHLEARAGRRVEVRDTDDGMAELLVPLPAVLAHGIYDRLTQQARIILAAELAAAKADAAKADGRAGAAMADAAIAATGADTTAVAGDIRPVRTLDQIRADMLCDLLLTGHATVEGIDADGGEGIDAIRGIVQITVPQSVLAGDDAGPSACLTGRGPIDSETAQRMAGNASLWHLVLTDRTSGAVVAVERRFPNEAQVRHLRARDEHCRFPGCRAPVWRCDIDHSIDHQHGGATSICNLAHLCRRHHTLKHNTAWQLRQLEGGVLEWTSPLGRVYIEHPPATLRFIPERE</sequence>
<protein>
    <recommendedName>
        <fullName evidence="3">HNH endonuclease</fullName>
    </recommendedName>
</protein>
<dbReference type="InterPro" id="IPR003615">
    <property type="entry name" value="HNH_nuc"/>
</dbReference>
<comment type="caution">
    <text evidence="1">The sequence shown here is derived from an EMBL/GenBank/DDBJ whole genome shotgun (WGS) entry which is preliminary data.</text>
</comment>
<dbReference type="Gene3D" id="1.10.30.50">
    <property type="match status" value="1"/>
</dbReference>
<reference evidence="2" key="1">
    <citation type="journal article" date="2019" name="Int. J. Syst. Evol. Microbiol.">
        <title>The Global Catalogue of Microorganisms (GCM) 10K type strain sequencing project: providing services to taxonomists for standard genome sequencing and annotation.</title>
        <authorList>
            <consortium name="The Broad Institute Genomics Platform"/>
            <consortium name="The Broad Institute Genome Sequencing Center for Infectious Disease"/>
            <person name="Wu L."/>
            <person name="Ma J."/>
        </authorList>
    </citation>
    <scope>NUCLEOTIDE SEQUENCE [LARGE SCALE GENOMIC DNA]</scope>
    <source>
        <strain evidence="2">JCM 14902</strain>
    </source>
</reference>
<name>A0ABP5DAG6_9MICO</name>
<gene>
    <name evidence="1" type="ORF">GCM10009777_05590</name>
</gene>
<evidence type="ECO:0000313" key="2">
    <source>
        <dbReference type="Proteomes" id="UP001500326"/>
    </source>
</evidence>
<dbReference type="CDD" id="cd00085">
    <property type="entry name" value="HNHc"/>
    <property type="match status" value="1"/>
</dbReference>
<proteinExistence type="predicted"/>
<dbReference type="EMBL" id="BAAAOH010000001">
    <property type="protein sequence ID" value="GAA1975577.1"/>
    <property type="molecule type" value="Genomic_DNA"/>
</dbReference>
<dbReference type="Proteomes" id="UP001500326">
    <property type="component" value="Unassembled WGS sequence"/>
</dbReference>